<keyword evidence="3" id="KW-0964">Secreted</keyword>
<name>A0A7R9JP82_TIMGE</name>
<dbReference type="AlphaFoldDB" id="A0A7R9JP82"/>
<dbReference type="InterPro" id="IPR003172">
    <property type="entry name" value="ML_dom"/>
</dbReference>
<evidence type="ECO:0000259" key="4">
    <source>
        <dbReference type="SMART" id="SM00737"/>
    </source>
</evidence>
<dbReference type="FunFam" id="2.60.40.770:FF:000001">
    <property type="entry name" value="NPC intracellular cholesterol transporter 2"/>
    <property type="match status" value="1"/>
</dbReference>
<feature type="domain" description="MD-2-related lipid-recognition" evidence="4">
    <location>
        <begin position="103"/>
        <end position="225"/>
    </location>
</feature>
<dbReference type="EMBL" id="OE839300">
    <property type="protein sequence ID" value="CAD7586623.1"/>
    <property type="molecule type" value="Genomic_DNA"/>
</dbReference>
<proteinExistence type="inferred from homology"/>
<evidence type="ECO:0000313" key="5">
    <source>
        <dbReference type="EMBL" id="CAD7586623.1"/>
    </source>
</evidence>
<sequence length="229" mass="24946">MVAGAVVDAVTIMIAHPEAVSGLYIPRDSKNWGQPTRAADKLDRQQLTATALPQCPGMLCCSLNDRPCCVSSLNDRPCCVAASMTGMLCFSLNDRPCCVSAAIENVPRNCTVNEVRVDPCSEAAQKKACKVKKGTAASISFDFTPGVSASSLSSRAYWASTTDIPFIGMDTDACEYTNCLTVAGQQQTYSFNLQIPSRKVQTMVYDVKWKLWDDNSMECCFLIKIHITK</sequence>
<accession>A0A7R9JP82</accession>
<evidence type="ECO:0000256" key="3">
    <source>
        <dbReference type="ARBA" id="ARBA00022525"/>
    </source>
</evidence>
<gene>
    <name evidence="5" type="ORF">TGEB3V08_LOCUS934</name>
</gene>
<dbReference type="SUPFAM" id="SSF81296">
    <property type="entry name" value="E set domains"/>
    <property type="match status" value="1"/>
</dbReference>
<reference evidence="5" key="1">
    <citation type="submission" date="2020-11" db="EMBL/GenBank/DDBJ databases">
        <authorList>
            <person name="Tran Van P."/>
        </authorList>
    </citation>
    <scope>NUCLEOTIDE SEQUENCE</scope>
</reference>
<dbReference type="GO" id="GO:0005576">
    <property type="term" value="C:extracellular region"/>
    <property type="evidence" value="ECO:0007669"/>
    <property type="project" value="UniProtKB-SubCell"/>
</dbReference>
<dbReference type="Gene3D" id="2.60.40.770">
    <property type="match status" value="1"/>
</dbReference>
<evidence type="ECO:0000256" key="2">
    <source>
        <dbReference type="ARBA" id="ARBA00006370"/>
    </source>
</evidence>
<dbReference type="InterPro" id="IPR014756">
    <property type="entry name" value="Ig_E-set"/>
</dbReference>
<evidence type="ECO:0000256" key="1">
    <source>
        <dbReference type="ARBA" id="ARBA00004613"/>
    </source>
</evidence>
<dbReference type="SMART" id="SM00737">
    <property type="entry name" value="ML"/>
    <property type="match status" value="1"/>
</dbReference>
<comment type="similarity">
    <text evidence="2">Belongs to the NPC2 family.</text>
</comment>
<comment type="subcellular location">
    <subcellularLocation>
        <location evidence="1">Secreted</location>
    </subcellularLocation>
</comment>
<organism evidence="5">
    <name type="scientific">Timema genevievae</name>
    <name type="common">Walking stick</name>
    <dbReference type="NCBI Taxonomy" id="629358"/>
    <lineage>
        <taxon>Eukaryota</taxon>
        <taxon>Metazoa</taxon>
        <taxon>Ecdysozoa</taxon>
        <taxon>Arthropoda</taxon>
        <taxon>Hexapoda</taxon>
        <taxon>Insecta</taxon>
        <taxon>Pterygota</taxon>
        <taxon>Neoptera</taxon>
        <taxon>Polyneoptera</taxon>
        <taxon>Phasmatodea</taxon>
        <taxon>Timematodea</taxon>
        <taxon>Timematoidea</taxon>
        <taxon>Timematidae</taxon>
        <taxon>Timema</taxon>
    </lineage>
</organism>
<protein>
    <recommendedName>
        <fullName evidence="4">MD-2-related lipid-recognition domain-containing protein</fullName>
    </recommendedName>
</protein>